<evidence type="ECO:0000256" key="2">
    <source>
        <dbReference type="ARBA" id="ARBA00022801"/>
    </source>
</evidence>
<dbReference type="InterPro" id="IPR006674">
    <property type="entry name" value="HD_domain"/>
</dbReference>
<dbReference type="EMBL" id="LNCD01000036">
    <property type="protein sequence ID" value="KWV56582.1"/>
    <property type="molecule type" value="Genomic_DNA"/>
</dbReference>
<dbReference type="Pfam" id="PF13023">
    <property type="entry name" value="HD_3"/>
    <property type="match status" value="1"/>
</dbReference>
<dbReference type="GO" id="GO:0005737">
    <property type="term" value="C:cytoplasm"/>
    <property type="evidence" value="ECO:0007669"/>
    <property type="project" value="TreeGrafter"/>
</dbReference>
<name>A0A125Q991_9HYPH</name>
<gene>
    <name evidence="4" type="ORF">AS026_33925</name>
</gene>
<comment type="caution">
    <text evidence="4">The sequence shown here is derived from an EMBL/GenBank/DDBJ whole genome shotgun (WGS) entry which is preliminary data.</text>
</comment>
<keyword evidence="5" id="KW-1185">Reference proteome</keyword>
<dbReference type="GO" id="GO:0002953">
    <property type="term" value="F:5'-deoxynucleotidase activity"/>
    <property type="evidence" value="ECO:0007669"/>
    <property type="project" value="InterPro"/>
</dbReference>
<proteinExistence type="predicted"/>
<dbReference type="SUPFAM" id="SSF109604">
    <property type="entry name" value="HD-domain/PDEase-like"/>
    <property type="match status" value="1"/>
</dbReference>
<keyword evidence="2" id="KW-0378">Hydrolase</keyword>
<evidence type="ECO:0000259" key="3">
    <source>
        <dbReference type="Pfam" id="PF13023"/>
    </source>
</evidence>
<dbReference type="Gene3D" id="1.10.3210.10">
    <property type="entry name" value="Hypothetical protein af1432"/>
    <property type="match status" value="1"/>
</dbReference>
<reference evidence="4 5" key="1">
    <citation type="submission" date="2015-11" db="EMBL/GenBank/DDBJ databases">
        <title>Draft Genome Sequence of the Strain BR 10423 (Rhizobium sp.) isolated from nodules of Mimosa pudica.</title>
        <authorList>
            <person name="Barauna A.C."/>
            <person name="Zilli J.E."/>
            <person name="Simoes-Araujo J.L."/>
            <person name="Reis V.M."/>
            <person name="James E.K."/>
            <person name="Reis F.B.Jr."/>
            <person name="Rouws L.F."/>
            <person name="Passos S.R."/>
            <person name="Gois S.R."/>
        </authorList>
    </citation>
    <scope>NUCLEOTIDE SEQUENCE [LARGE SCALE GENOMIC DNA]</scope>
    <source>
        <strain evidence="4 5">BR10423</strain>
    </source>
</reference>
<dbReference type="AlphaFoldDB" id="A0A125Q991"/>
<dbReference type="InterPro" id="IPR039356">
    <property type="entry name" value="YfbR/HDDC2"/>
</dbReference>
<organism evidence="4 5">
    <name type="scientific">Rhizobium altiplani</name>
    <dbReference type="NCBI Taxonomy" id="1864509"/>
    <lineage>
        <taxon>Bacteria</taxon>
        <taxon>Pseudomonadati</taxon>
        <taxon>Pseudomonadota</taxon>
        <taxon>Alphaproteobacteria</taxon>
        <taxon>Hyphomicrobiales</taxon>
        <taxon>Rhizobiaceae</taxon>
        <taxon>Rhizobium/Agrobacterium group</taxon>
        <taxon>Rhizobium</taxon>
    </lineage>
</organism>
<evidence type="ECO:0000313" key="5">
    <source>
        <dbReference type="Proteomes" id="UP000068164"/>
    </source>
</evidence>
<keyword evidence="1" id="KW-0479">Metal-binding</keyword>
<evidence type="ECO:0000313" key="4">
    <source>
        <dbReference type="EMBL" id="KWV56582.1"/>
    </source>
</evidence>
<feature type="domain" description="HD" evidence="3">
    <location>
        <begin position="25"/>
        <end position="176"/>
    </location>
</feature>
<dbReference type="GO" id="GO:0046872">
    <property type="term" value="F:metal ion binding"/>
    <property type="evidence" value="ECO:0007669"/>
    <property type="project" value="UniProtKB-KW"/>
</dbReference>
<dbReference type="PANTHER" id="PTHR11845:SF13">
    <property type="entry name" value="5'-DEOXYNUCLEOTIDASE HDDC2"/>
    <property type="match status" value="1"/>
</dbReference>
<sequence>MTADSIGCFLGNQRLAEQLAFILEVEKLKTVLRRTPLLDRSRVENDAEHTWQLAVMAMVLAEHSDEPVDILRVLRMLLIHDVVEIDAGDTFAYDSVGAASQAERELTAAQRIFALLPQDQAEEFRALWDEFEAKVSAESRFANAIDRLQPLLHNFFTDGGTWPAAGVTTTDVHRRMRPIGVASETLGSLSTRLIELAVERGILVPAPASKADA</sequence>
<dbReference type="PANTHER" id="PTHR11845">
    <property type="entry name" value="5'-DEOXYNUCLEOTIDASE HDDC2"/>
    <property type="match status" value="1"/>
</dbReference>
<dbReference type="Proteomes" id="UP000068164">
    <property type="component" value="Unassembled WGS sequence"/>
</dbReference>
<protein>
    <submittedName>
        <fullName evidence="4">Phosphohydrolase</fullName>
    </submittedName>
</protein>
<evidence type="ECO:0000256" key="1">
    <source>
        <dbReference type="ARBA" id="ARBA00022723"/>
    </source>
</evidence>
<accession>A0A125Q991</accession>
<dbReference type="RefSeq" id="WP_062369303.1">
    <property type="nucleotide sequence ID" value="NZ_LNCD01000036.1"/>
</dbReference>